<dbReference type="FunFam" id="3.30.160.20:FF:000004">
    <property type="entry name" value="Peptide chain release factor 1"/>
    <property type="match status" value="1"/>
</dbReference>
<organism evidence="5">
    <name type="scientific">hydrothermal vent metagenome</name>
    <dbReference type="NCBI Taxonomy" id="652676"/>
    <lineage>
        <taxon>unclassified sequences</taxon>
        <taxon>metagenomes</taxon>
        <taxon>ecological metagenomes</taxon>
    </lineage>
</organism>
<sequence length="358" mass="40502">MFVDLETSFLNKLKEIEKKHSDLTLMLSDPEILSNATEQIRIAKERAEHDETIDLYEVYKTLKSEITDADEMRQDEDADPDFKALAEAEWQELTEKQEKVITTLKSLLRPKSPYENRNLFLEIRAGTGGDEAALFVGDLMRMYTKYAELQSWKVEIINTSETGIGGFKEVILSVIGKGAYRHLQYESGVHRVQRVPKTEASGRVHTSTITVAVIVEAEEVDVEINQADLRVDTYCASGPGGQGVNTTYSAVRITHIPSGVVVTCQDERSQIKNKARAMRVLRSRILEEEMARQNAEIAEDRRSKVGTGGRSEKIRTYNFKENRVTDHRINLSLYQLEKMLEGEINPMIDAVVAEGEMV</sequence>
<name>A0A3B1CXV4_9ZZZZ</name>
<dbReference type="EMBL" id="UOGF01000042">
    <property type="protein sequence ID" value="VAX28728.1"/>
    <property type="molecule type" value="Genomic_DNA"/>
</dbReference>
<dbReference type="InterPro" id="IPR004373">
    <property type="entry name" value="RF-1"/>
</dbReference>
<keyword evidence="2" id="KW-0488">Methylation</keyword>
<dbReference type="AlphaFoldDB" id="A0A3B1CXV4"/>
<feature type="domain" description="Peptide chain release factor" evidence="4">
    <location>
        <begin position="71"/>
        <end position="186"/>
    </location>
</feature>
<keyword evidence="3" id="KW-0648">Protein biosynthesis</keyword>
<evidence type="ECO:0000256" key="2">
    <source>
        <dbReference type="ARBA" id="ARBA00022481"/>
    </source>
</evidence>
<dbReference type="Pfam" id="PF03462">
    <property type="entry name" value="PCRF"/>
    <property type="match status" value="1"/>
</dbReference>
<dbReference type="InterPro" id="IPR000352">
    <property type="entry name" value="Pep_chain_release_fac_I"/>
</dbReference>
<evidence type="ECO:0000256" key="1">
    <source>
        <dbReference type="ARBA" id="ARBA00010835"/>
    </source>
</evidence>
<dbReference type="Gene3D" id="6.10.140.1950">
    <property type="match status" value="1"/>
</dbReference>
<dbReference type="PANTHER" id="PTHR43804">
    <property type="entry name" value="LD18447P"/>
    <property type="match status" value="1"/>
</dbReference>
<accession>A0A3B1CXV4</accession>
<dbReference type="Pfam" id="PF00472">
    <property type="entry name" value="RF-1"/>
    <property type="match status" value="1"/>
</dbReference>
<evidence type="ECO:0000256" key="3">
    <source>
        <dbReference type="ARBA" id="ARBA00022917"/>
    </source>
</evidence>
<dbReference type="NCBIfam" id="TIGR00019">
    <property type="entry name" value="prfA"/>
    <property type="match status" value="1"/>
</dbReference>
<dbReference type="SMART" id="SM00937">
    <property type="entry name" value="PCRF"/>
    <property type="match status" value="1"/>
</dbReference>
<dbReference type="HAMAP" id="MF_00093">
    <property type="entry name" value="Rel_fac_1"/>
    <property type="match status" value="1"/>
</dbReference>
<dbReference type="InterPro" id="IPR050057">
    <property type="entry name" value="Prokaryotic/Mito_RF"/>
</dbReference>
<protein>
    <submittedName>
        <fullName evidence="5">Peptide chain release factor 1</fullName>
    </submittedName>
</protein>
<reference evidence="5" key="1">
    <citation type="submission" date="2018-06" db="EMBL/GenBank/DDBJ databases">
        <authorList>
            <person name="Zhirakovskaya E."/>
        </authorList>
    </citation>
    <scope>NUCLEOTIDE SEQUENCE</scope>
</reference>
<dbReference type="PANTHER" id="PTHR43804:SF7">
    <property type="entry name" value="LD18447P"/>
    <property type="match status" value="1"/>
</dbReference>
<comment type="similarity">
    <text evidence="1">Belongs to the prokaryotic/mitochondrial release factor family.</text>
</comment>
<dbReference type="GO" id="GO:0005737">
    <property type="term" value="C:cytoplasm"/>
    <property type="evidence" value="ECO:0007669"/>
    <property type="project" value="UniProtKB-ARBA"/>
</dbReference>
<gene>
    <name evidence="5" type="ORF">MNBD_NITROSPIRAE01-610</name>
</gene>
<dbReference type="Gene3D" id="3.30.70.1660">
    <property type="match status" value="1"/>
</dbReference>
<dbReference type="NCBIfam" id="NF001859">
    <property type="entry name" value="PRK00591.1"/>
    <property type="match status" value="1"/>
</dbReference>
<evidence type="ECO:0000259" key="4">
    <source>
        <dbReference type="SMART" id="SM00937"/>
    </source>
</evidence>
<proteinExistence type="inferred from homology"/>
<dbReference type="SUPFAM" id="SSF75620">
    <property type="entry name" value="Release factor"/>
    <property type="match status" value="1"/>
</dbReference>
<dbReference type="FunFam" id="3.30.70.1660:FF:000002">
    <property type="entry name" value="Peptide chain release factor 1"/>
    <property type="match status" value="1"/>
</dbReference>
<dbReference type="Gene3D" id="3.30.160.20">
    <property type="match status" value="1"/>
</dbReference>
<dbReference type="InterPro" id="IPR005139">
    <property type="entry name" value="PCRF"/>
</dbReference>
<dbReference type="GO" id="GO:0016149">
    <property type="term" value="F:translation release factor activity, codon specific"/>
    <property type="evidence" value="ECO:0007669"/>
    <property type="project" value="InterPro"/>
</dbReference>
<dbReference type="InterPro" id="IPR045853">
    <property type="entry name" value="Pep_chain_release_fac_I_sf"/>
</dbReference>
<evidence type="ECO:0000313" key="5">
    <source>
        <dbReference type="EMBL" id="VAX28728.1"/>
    </source>
</evidence>